<evidence type="ECO:0000313" key="9">
    <source>
        <dbReference type="EMBL" id="SQA65241.1"/>
    </source>
</evidence>
<comment type="caution">
    <text evidence="9">The sequence shown here is derived from an EMBL/GenBank/DDBJ whole genome shotgun (WGS) entry which is preliminary data.</text>
</comment>
<evidence type="ECO:0000313" key="10">
    <source>
        <dbReference type="Proteomes" id="UP000251313"/>
    </source>
</evidence>
<dbReference type="EC" id="3.6.1.1" evidence="2"/>
<comment type="catalytic activity">
    <reaction evidence="7">
        <text>diphosphate + H2O = 2 phosphate + H(+)</text>
        <dbReference type="Rhea" id="RHEA:24576"/>
        <dbReference type="ChEBI" id="CHEBI:15377"/>
        <dbReference type="ChEBI" id="CHEBI:15378"/>
        <dbReference type="ChEBI" id="CHEBI:33019"/>
        <dbReference type="ChEBI" id="CHEBI:43474"/>
        <dbReference type="EC" id="3.6.1.1"/>
    </reaction>
</comment>
<name>A0AB38G2A8_9ENTR</name>
<evidence type="ECO:0000256" key="3">
    <source>
        <dbReference type="ARBA" id="ARBA00022723"/>
    </source>
</evidence>
<proteinExistence type="predicted"/>
<gene>
    <name evidence="9" type="primary">ppaC</name>
    <name evidence="9" type="ORF">NCTC11967_04269</name>
</gene>
<dbReference type="InterPro" id="IPR038222">
    <property type="entry name" value="DHHA2_dom_sf"/>
</dbReference>
<feature type="domain" description="DHHA2" evidence="8">
    <location>
        <begin position="204"/>
        <end position="320"/>
    </location>
</feature>
<protein>
    <recommendedName>
        <fullName evidence="2">inorganic diphosphatase</fullName>
        <ecNumber evidence="2">3.6.1.1</ecNumber>
    </recommendedName>
    <alternativeName>
        <fullName evidence="6">Pyrophosphate phospho-hydrolase</fullName>
    </alternativeName>
</protein>
<reference evidence="9 10" key="1">
    <citation type="submission" date="2018-06" db="EMBL/GenBank/DDBJ databases">
        <authorList>
            <consortium name="Pathogen Informatics"/>
            <person name="Doyle S."/>
        </authorList>
    </citation>
    <scope>NUCLEOTIDE SEQUENCE [LARGE SCALE GENOMIC DNA]</scope>
    <source>
        <strain evidence="9 10">NCTC11967</strain>
    </source>
</reference>
<organism evidence="9 10">
    <name type="scientific">Yokenella regensburgei</name>
    <dbReference type="NCBI Taxonomy" id="158877"/>
    <lineage>
        <taxon>Bacteria</taxon>
        <taxon>Pseudomonadati</taxon>
        <taxon>Pseudomonadota</taxon>
        <taxon>Gammaproteobacteria</taxon>
        <taxon>Enterobacterales</taxon>
        <taxon>Enterobacteriaceae</taxon>
        <taxon>Yokenella</taxon>
    </lineage>
</organism>
<dbReference type="GO" id="GO:0004427">
    <property type="term" value="F:inorganic diphosphate phosphatase activity"/>
    <property type="evidence" value="ECO:0007669"/>
    <property type="project" value="UniProtKB-EC"/>
</dbReference>
<dbReference type="PANTHER" id="PTHR12112">
    <property type="entry name" value="BNIP - RELATED"/>
    <property type="match status" value="1"/>
</dbReference>
<dbReference type="Gene3D" id="3.10.310.20">
    <property type="entry name" value="DHHA2 domain"/>
    <property type="match status" value="1"/>
</dbReference>
<dbReference type="PANTHER" id="PTHR12112:SF22">
    <property type="entry name" value="MANGANESE-DEPENDENT INORGANIC PYROPHOSPHATASE-RELATED"/>
    <property type="match status" value="1"/>
</dbReference>
<dbReference type="Pfam" id="PF01368">
    <property type="entry name" value="DHH"/>
    <property type="match status" value="1"/>
</dbReference>
<accession>A0AB38G2A8</accession>
<comment type="cofactor">
    <cofactor evidence="1">
        <name>Mn(2+)</name>
        <dbReference type="ChEBI" id="CHEBI:29035"/>
    </cofactor>
</comment>
<dbReference type="AlphaFoldDB" id="A0AB38G2A8"/>
<keyword evidence="3" id="KW-0479">Metal-binding</keyword>
<evidence type="ECO:0000256" key="1">
    <source>
        <dbReference type="ARBA" id="ARBA00001936"/>
    </source>
</evidence>
<dbReference type="EMBL" id="UAVL01000020">
    <property type="protein sequence ID" value="SQA65241.1"/>
    <property type="molecule type" value="Genomic_DNA"/>
</dbReference>
<dbReference type="Proteomes" id="UP000251313">
    <property type="component" value="Unassembled WGS sequence"/>
</dbReference>
<dbReference type="InterPro" id="IPR038763">
    <property type="entry name" value="DHH_sf"/>
</dbReference>
<evidence type="ECO:0000256" key="2">
    <source>
        <dbReference type="ARBA" id="ARBA00012146"/>
    </source>
</evidence>
<keyword evidence="4 9" id="KW-0378">Hydrolase</keyword>
<evidence type="ECO:0000256" key="4">
    <source>
        <dbReference type="ARBA" id="ARBA00022801"/>
    </source>
</evidence>
<keyword evidence="5" id="KW-0464">Manganese</keyword>
<evidence type="ECO:0000256" key="6">
    <source>
        <dbReference type="ARBA" id="ARBA00032535"/>
    </source>
</evidence>
<dbReference type="InterPro" id="IPR001667">
    <property type="entry name" value="DDH_dom"/>
</dbReference>
<evidence type="ECO:0000256" key="5">
    <source>
        <dbReference type="ARBA" id="ARBA00023211"/>
    </source>
</evidence>
<evidence type="ECO:0000256" key="7">
    <source>
        <dbReference type="ARBA" id="ARBA00047820"/>
    </source>
</evidence>
<dbReference type="GO" id="GO:0046872">
    <property type="term" value="F:metal ion binding"/>
    <property type="evidence" value="ECO:0007669"/>
    <property type="project" value="UniProtKB-KW"/>
</dbReference>
<sequence>MSGIVMKNQTTFSAISSALSGESDDVIRVFGHLNPDSDSICSALVVADWLNATGRAARPYRLGELTPETRYILNAAGAPQPALLTEPLTDKKVWLVDFTDVEQGPSTLAQSDVVGIIDHHRIGTLITKNPPDCWIRAVGCCATIVLSLLMADSRVVLSTAQATLLLGAILSDTVVLTSPTTTPQDRQAVATLRDSIGQDYDTFVSGLLRAKTSLQGQSAAQLLHRDAKQYRIHGVSLLLSQLELRDMADVAPCLPALLQEAEQTRQATGLDMVVLMLTDITHRNSTLYFSENHFIETSKISLLGMTSRKKDILPWLTDCLAVQPG</sequence>
<dbReference type="InterPro" id="IPR004097">
    <property type="entry name" value="DHHA2"/>
</dbReference>
<dbReference type="SUPFAM" id="SSF64182">
    <property type="entry name" value="DHH phosphoesterases"/>
    <property type="match status" value="1"/>
</dbReference>
<dbReference type="Pfam" id="PF02833">
    <property type="entry name" value="DHHA2"/>
    <property type="match status" value="1"/>
</dbReference>
<dbReference type="GO" id="GO:0005737">
    <property type="term" value="C:cytoplasm"/>
    <property type="evidence" value="ECO:0007669"/>
    <property type="project" value="InterPro"/>
</dbReference>
<dbReference type="Gene3D" id="3.90.1640.10">
    <property type="entry name" value="inorganic pyrophosphatase (n-terminal core)"/>
    <property type="match status" value="1"/>
</dbReference>
<dbReference type="SMART" id="SM01131">
    <property type="entry name" value="DHHA2"/>
    <property type="match status" value="1"/>
</dbReference>
<evidence type="ECO:0000259" key="8">
    <source>
        <dbReference type="SMART" id="SM01131"/>
    </source>
</evidence>